<gene>
    <name evidence="1" type="ORF">H3Z83_12735</name>
</gene>
<dbReference type="RefSeq" id="WP_182125879.1">
    <property type="nucleotide sequence ID" value="NZ_JACGLS010000009.1"/>
</dbReference>
<protein>
    <recommendedName>
        <fullName evidence="3">DinB-like domain-containing protein</fullName>
    </recommendedName>
</protein>
<dbReference type="Proteomes" id="UP000563906">
    <property type="component" value="Unassembled WGS sequence"/>
</dbReference>
<evidence type="ECO:0000313" key="2">
    <source>
        <dbReference type="Proteomes" id="UP000563906"/>
    </source>
</evidence>
<accession>A0A839ASC0</accession>
<name>A0A839ASC0_9FLAO</name>
<dbReference type="InterPro" id="IPR034660">
    <property type="entry name" value="DinB/YfiT-like"/>
</dbReference>
<organism evidence="1 2">
    <name type="scientific">Tenacibaculum pelagium</name>
    <dbReference type="NCBI Taxonomy" id="2759527"/>
    <lineage>
        <taxon>Bacteria</taxon>
        <taxon>Pseudomonadati</taxon>
        <taxon>Bacteroidota</taxon>
        <taxon>Flavobacteriia</taxon>
        <taxon>Flavobacteriales</taxon>
        <taxon>Flavobacteriaceae</taxon>
        <taxon>Tenacibaculum</taxon>
    </lineage>
</organism>
<dbReference type="SUPFAM" id="SSF109854">
    <property type="entry name" value="DinB/YfiT-like putative metalloenzymes"/>
    <property type="match status" value="1"/>
</dbReference>
<reference evidence="1 2" key="1">
    <citation type="submission" date="2020-07" db="EMBL/GenBank/DDBJ databases">
        <title>Bacterium isolated from marine sediment.</title>
        <authorList>
            <person name="Shang D."/>
            <person name="Du Z.-J."/>
        </authorList>
    </citation>
    <scope>NUCLEOTIDE SEQUENCE [LARGE SCALE GENOMIC DNA]</scope>
    <source>
        <strain evidence="1 2">S7007</strain>
    </source>
</reference>
<dbReference type="AlphaFoldDB" id="A0A839ASC0"/>
<proteinExistence type="predicted"/>
<sequence length="155" mass="18612">MSKLNFNFIFKNAFDTFKVFETIPVEISGILIEGHSKTIWQTLNHLIIWREFQIEKLNNIDSKIDFNESESWIFEWKPNNLNEWKTKIEEFKNQTEQIERIILNLDLSDLKLNEKLKLIQDSSTHLSFHLGEIILIARQKNEYPKPEEMNEFLNQ</sequence>
<keyword evidence="2" id="KW-1185">Reference proteome</keyword>
<evidence type="ECO:0000313" key="1">
    <source>
        <dbReference type="EMBL" id="MBA6157376.1"/>
    </source>
</evidence>
<dbReference type="Gene3D" id="1.20.120.450">
    <property type="entry name" value="dinb family like domain"/>
    <property type="match status" value="1"/>
</dbReference>
<evidence type="ECO:0008006" key="3">
    <source>
        <dbReference type="Google" id="ProtNLM"/>
    </source>
</evidence>
<dbReference type="EMBL" id="JACGLS010000009">
    <property type="protein sequence ID" value="MBA6157376.1"/>
    <property type="molecule type" value="Genomic_DNA"/>
</dbReference>
<comment type="caution">
    <text evidence="1">The sequence shown here is derived from an EMBL/GenBank/DDBJ whole genome shotgun (WGS) entry which is preliminary data.</text>
</comment>